<dbReference type="OrthoDB" id="9803963at2"/>
<evidence type="ECO:0000256" key="4">
    <source>
        <dbReference type="ARBA" id="ARBA00004659"/>
    </source>
</evidence>
<dbReference type="InterPro" id="IPR005764">
    <property type="entry name" value="Ade_phspho_trans"/>
</dbReference>
<dbReference type="NCBIfam" id="NF002636">
    <property type="entry name" value="PRK02304.1-5"/>
    <property type="match status" value="1"/>
</dbReference>
<dbReference type="NCBIfam" id="NF002634">
    <property type="entry name" value="PRK02304.1-3"/>
    <property type="match status" value="1"/>
</dbReference>
<dbReference type="RefSeq" id="WP_064026256.1">
    <property type="nucleotide sequence ID" value="NZ_LUUK01000073.1"/>
</dbReference>
<evidence type="ECO:0000256" key="9">
    <source>
        <dbReference type="ARBA" id="ARBA00022679"/>
    </source>
</evidence>
<feature type="domain" description="Phosphoribosyltransferase" evidence="12">
    <location>
        <begin position="46"/>
        <end position="149"/>
    </location>
</feature>
<comment type="caution">
    <text evidence="13">The sequence shown here is derived from an EMBL/GenBank/DDBJ whole genome shotgun (WGS) entry which is preliminary data.</text>
</comment>
<sequence length="171" mass="18798">MDRLRNKIRDIPDFPKPGIVFKDITPLVKDPATLRLAVHQLLHPFLGRDITAVAGMEARGFIFGSLVAWELGIPFVPLRKPGKLPYDVQSVSYDLEYGSAELEVHIDAVDSKDKVLLIDDLLATGGTAKASCELIEKLGASVVACAFVVELDFLNGRGNLQGYEIHSLLHY</sequence>
<evidence type="ECO:0000256" key="1">
    <source>
        <dbReference type="ARBA" id="ARBA00000868"/>
    </source>
</evidence>
<dbReference type="Pfam" id="PF00156">
    <property type="entry name" value="Pribosyltran"/>
    <property type="match status" value="1"/>
</dbReference>
<evidence type="ECO:0000256" key="2">
    <source>
        <dbReference type="ARBA" id="ARBA00003968"/>
    </source>
</evidence>
<dbReference type="FunFam" id="3.40.50.2020:FF:000021">
    <property type="entry name" value="Adenine phosphoribosyltransferase"/>
    <property type="match status" value="1"/>
</dbReference>
<gene>
    <name evidence="11" type="primary">apt</name>
    <name evidence="13" type="ORF">A1355_22370</name>
</gene>
<dbReference type="PANTHER" id="PTHR32315:SF3">
    <property type="entry name" value="ADENINE PHOSPHORIBOSYLTRANSFERASE"/>
    <property type="match status" value="1"/>
</dbReference>
<dbReference type="GO" id="GO:0002055">
    <property type="term" value="F:adenine binding"/>
    <property type="evidence" value="ECO:0007669"/>
    <property type="project" value="TreeGrafter"/>
</dbReference>
<dbReference type="CDD" id="cd06223">
    <property type="entry name" value="PRTases_typeI"/>
    <property type="match status" value="1"/>
</dbReference>
<comment type="function">
    <text evidence="2 11">Catalyzes a salvage reaction resulting in the formation of AMP, that is energically less costly than de novo synthesis.</text>
</comment>
<dbReference type="InterPro" id="IPR050054">
    <property type="entry name" value="UPRTase/APRTase"/>
</dbReference>
<dbReference type="GO" id="GO:0006168">
    <property type="term" value="P:adenine salvage"/>
    <property type="evidence" value="ECO:0007669"/>
    <property type="project" value="InterPro"/>
</dbReference>
<evidence type="ECO:0000256" key="5">
    <source>
        <dbReference type="ARBA" id="ARBA00008391"/>
    </source>
</evidence>
<dbReference type="GO" id="GO:0003999">
    <property type="term" value="F:adenine phosphoribosyltransferase activity"/>
    <property type="evidence" value="ECO:0007669"/>
    <property type="project" value="UniProtKB-UniRule"/>
</dbReference>
<keyword evidence="7 11" id="KW-0963">Cytoplasm</keyword>
<organism evidence="13 14">
    <name type="scientific">Methylomonas koyamae</name>
    <dbReference type="NCBI Taxonomy" id="702114"/>
    <lineage>
        <taxon>Bacteria</taxon>
        <taxon>Pseudomonadati</taxon>
        <taxon>Pseudomonadota</taxon>
        <taxon>Gammaproteobacteria</taxon>
        <taxon>Methylococcales</taxon>
        <taxon>Methylococcaceae</taxon>
        <taxon>Methylomonas</taxon>
    </lineage>
</organism>
<dbReference type="InterPro" id="IPR000836">
    <property type="entry name" value="PRTase_dom"/>
</dbReference>
<evidence type="ECO:0000256" key="7">
    <source>
        <dbReference type="ARBA" id="ARBA00022490"/>
    </source>
</evidence>
<dbReference type="GO" id="GO:0005737">
    <property type="term" value="C:cytoplasm"/>
    <property type="evidence" value="ECO:0007669"/>
    <property type="project" value="UniProtKB-SubCell"/>
</dbReference>
<evidence type="ECO:0000313" key="14">
    <source>
        <dbReference type="Proteomes" id="UP000077628"/>
    </source>
</evidence>
<keyword evidence="10 11" id="KW-0660">Purine salvage</keyword>
<evidence type="ECO:0000256" key="6">
    <source>
        <dbReference type="ARBA" id="ARBA00011893"/>
    </source>
</evidence>
<evidence type="ECO:0000256" key="11">
    <source>
        <dbReference type="HAMAP-Rule" id="MF_00004"/>
    </source>
</evidence>
<dbReference type="NCBIfam" id="TIGR01090">
    <property type="entry name" value="apt"/>
    <property type="match status" value="1"/>
</dbReference>
<dbReference type="InterPro" id="IPR029057">
    <property type="entry name" value="PRTase-like"/>
</dbReference>
<dbReference type="GO" id="GO:0016208">
    <property type="term" value="F:AMP binding"/>
    <property type="evidence" value="ECO:0007669"/>
    <property type="project" value="TreeGrafter"/>
</dbReference>
<keyword evidence="14" id="KW-1185">Reference proteome</keyword>
<dbReference type="GO" id="GO:0006166">
    <property type="term" value="P:purine ribonucleoside salvage"/>
    <property type="evidence" value="ECO:0007669"/>
    <property type="project" value="UniProtKB-UniRule"/>
</dbReference>
<dbReference type="Gene3D" id="3.40.50.2020">
    <property type="match status" value="1"/>
</dbReference>
<dbReference type="SUPFAM" id="SSF53271">
    <property type="entry name" value="PRTase-like"/>
    <property type="match status" value="1"/>
</dbReference>
<dbReference type="GO" id="GO:0044209">
    <property type="term" value="P:AMP salvage"/>
    <property type="evidence" value="ECO:0007669"/>
    <property type="project" value="UniProtKB-UniRule"/>
</dbReference>
<dbReference type="PANTHER" id="PTHR32315">
    <property type="entry name" value="ADENINE PHOSPHORIBOSYLTRANSFERASE"/>
    <property type="match status" value="1"/>
</dbReference>
<dbReference type="Proteomes" id="UP000077628">
    <property type="component" value="Unassembled WGS sequence"/>
</dbReference>
<comment type="pathway">
    <text evidence="4 11">Purine metabolism; AMP biosynthesis via salvage pathway; AMP from adenine: step 1/1.</text>
</comment>
<name>A0A177NXV1_9GAMM</name>
<dbReference type="UniPathway" id="UPA00588">
    <property type="reaction ID" value="UER00646"/>
</dbReference>
<comment type="subunit">
    <text evidence="11">Homodimer.</text>
</comment>
<evidence type="ECO:0000259" key="12">
    <source>
        <dbReference type="Pfam" id="PF00156"/>
    </source>
</evidence>
<reference evidence="14" key="1">
    <citation type="submission" date="2016-03" db="EMBL/GenBank/DDBJ databases">
        <authorList>
            <person name="Heylen K."/>
            <person name="De Vos P."/>
            <person name="Vekeman B."/>
        </authorList>
    </citation>
    <scope>NUCLEOTIDE SEQUENCE [LARGE SCALE GENOMIC DNA]</scope>
    <source>
        <strain evidence="14">R-45383</strain>
    </source>
</reference>
<accession>A0A177NXV1</accession>
<keyword evidence="9 11" id="KW-0808">Transferase</keyword>
<evidence type="ECO:0000256" key="10">
    <source>
        <dbReference type="ARBA" id="ARBA00022726"/>
    </source>
</evidence>
<proteinExistence type="inferred from homology"/>
<evidence type="ECO:0000256" key="3">
    <source>
        <dbReference type="ARBA" id="ARBA00004496"/>
    </source>
</evidence>
<dbReference type="EC" id="2.4.2.7" evidence="6 11"/>
<dbReference type="EMBL" id="LUUK01000073">
    <property type="protein sequence ID" value="OAI22838.1"/>
    <property type="molecule type" value="Genomic_DNA"/>
</dbReference>
<evidence type="ECO:0000313" key="13">
    <source>
        <dbReference type="EMBL" id="OAI22838.1"/>
    </source>
</evidence>
<comment type="similarity">
    <text evidence="5 11">Belongs to the purine/pyrimidine phosphoribosyltransferase family.</text>
</comment>
<dbReference type="AlphaFoldDB" id="A0A177NXV1"/>
<dbReference type="HAMAP" id="MF_00004">
    <property type="entry name" value="Aden_phosphoribosyltr"/>
    <property type="match status" value="1"/>
</dbReference>
<evidence type="ECO:0000256" key="8">
    <source>
        <dbReference type="ARBA" id="ARBA00022676"/>
    </source>
</evidence>
<protein>
    <recommendedName>
        <fullName evidence="6 11">Adenine phosphoribosyltransferase</fullName>
        <shortName evidence="11">APRT</shortName>
        <ecNumber evidence="6 11">2.4.2.7</ecNumber>
    </recommendedName>
</protein>
<dbReference type="STRING" id="702114.A1355_22370"/>
<comment type="catalytic activity">
    <reaction evidence="1 11">
        <text>AMP + diphosphate = 5-phospho-alpha-D-ribose 1-diphosphate + adenine</text>
        <dbReference type="Rhea" id="RHEA:16609"/>
        <dbReference type="ChEBI" id="CHEBI:16708"/>
        <dbReference type="ChEBI" id="CHEBI:33019"/>
        <dbReference type="ChEBI" id="CHEBI:58017"/>
        <dbReference type="ChEBI" id="CHEBI:456215"/>
        <dbReference type="EC" id="2.4.2.7"/>
    </reaction>
</comment>
<keyword evidence="8 11" id="KW-0328">Glycosyltransferase</keyword>
<comment type="subcellular location">
    <subcellularLocation>
        <location evidence="3 11">Cytoplasm</location>
    </subcellularLocation>
</comment>